<dbReference type="EMBL" id="CP003473">
    <property type="protein sequence ID" value="AFH98963.1"/>
    <property type="molecule type" value="Genomic_DNA"/>
</dbReference>
<reference evidence="4 5" key="1">
    <citation type="submission" date="2012-04" db="EMBL/GenBank/DDBJ databases">
        <authorList>
            <person name="Kersulyte D."/>
            <person name="Cabrera L."/>
            <person name="Pacheco R."/>
            <person name="Herrera P."/>
            <person name="Rodriguez C."/>
            <person name="Gilman R.H."/>
            <person name="Berg D.E."/>
        </authorList>
    </citation>
    <scope>NUCLEOTIDE SEQUENCE [LARGE SCALE GENOMIC DNA]</scope>
    <source>
        <strain evidence="4 5">Shi169</strain>
    </source>
</reference>
<dbReference type="Pfam" id="PF01856">
    <property type="entry name" value="HP_OMP"/>
    <property type="match status" value="1"/>
</dbReference>
<dbReference type="PRINTS" id="PR01776">
    <property type="entry name" value="HPOMPFAMILY"/>
</dbReference>
<organism evidence="4 5">
    <name type="scientific">Helicobacter pylori Shi169</name>
    <dbReference type="NCBI Taxonomy" id="1163741"/>
    <lineage>
        <taxon>Bacteria</taxon>
        <taxon>Pseudomonadati</taxon>
        <taxon>Campylobacterota</taxon>
        <taxon>Epsilonproteobacteria</taxon>
        <taxon>Campylobacterales</taxon>
        <taxon>Helicobacteraceae</taxon>
        <taxon>Helicobacter</taxon>
    </lineage>
</organism>
<dbReference type="Pfam" id="PF18304">
    <property type="entry name" value="SabA_adhesion"/>
    <property type="match status" value="2"/>
</dbReference>
<evidence type="ECO:0000313" key="4">
    <source>
        <dbReference type="EMBL" id="AFH98963.1"/>
    </source>
</evidence>
<protein>
    <submittedName>
        <fullName evidence="4">Outer membrane protein</fullName>
    </submittedName>
</protein>
<accession>A0A0E0WB19</accession>
<feature type="coiled-coil region" evidence="1">
    <location>
        <begin position="42"/>
        <end position="69"/>
    </location>
</feature>
<feature type="region of interest" description="Disordered" evidence="2">
    <location>
        <begin position="211"/>
        <end position="233"/>
    </location>
</feature>
<evidence type="ECO:0000256" key="2">
    <source>
        <dbReference type="SAM" id="MobiDB-lite"/>
    </source>
</evidence>
<feature type="domain" description="SabA N-terminal extracellular adhesion" evidence="3">
    <location>
        <begin position="132"/>
        <end position="235"/>
    </location>
</feature>
<evidence type="ECO:0000259" key="3">
    <source>
        <dbReference type="Pfam" id="PF18304"/>
    </source>
</evidence>
<keyword evidence="1" id="KW-0175">Coiled coil</keyword>
<name>A0A0E0WB19_HELPX</name>
<proteinExistence type="predicted"/>
<dbReference type="KEGG" id="hhq:HPSH169_01315"/>
<feature type="compositionally biased region" description="Polar residues" evidence="2">
    <location>
        <begin position="221"/>
        <end position="233"/>
    </location>
</feature>
<gene>
    <name evidence="4" type="ORF">HPSH169_01315</name>
</gene>
<dbReference type="HOGENOM" id="CLU_026212_8_1_7"/>
<dbReference type="InterPro" id="IPR002718">
    <property type="entry name" value="OMP_Helicobacter"/>
</dbReference>
<dbReference type="AlphaFoldDB" id="A0A0E0WB19"/>
<dbReference type="RefSeq" id="WP_000751099.1">
    <property type="nucleotide sequence ID" value="NC_017740.1"/>
</dbReference>
<dbReference type="InterPro" id="IPR040838">
    <property type="entry name" value="SabA_N_adhesion"/>
</dbReference>
<evidence type="ECO:0000313" key="5">
    <source>
        <dbReference type="Proteomes" id="UP000005007"/>
    </source>
</evidence>
<evidence type="ECO:0000256" key="1">
    <source>
        <dbReference type="SAM" id="Coils"/>
    </source>
</evidence>
<dbReference type="PATRIC" id="fig|1163741.3.peg.266"/>
<dbReference type="Proteomes" id="UP000005007">
    <property type="component" value="Chromosome"/>
</dbReference>
<feature type="domain" description="SabA N-terminal extracellular adhesion" evidence="3">
    <location>
        <begin position="42"/>
        <end position="114"/>
    </location>
</feature>
<sequence>MKKTILLSLMASSLLAEDDGVFLSVGYQIGEAAQMVKNTGEIQKVSNAYENLNNLLTRYNELKQTASNTDSSTTQAIDNLKESANRLKTTPNSANQAVSSALSSAVAMWQVIASNLANNSLPTNEYEKINTISQSLQNTLENKNNNLTIDNDYEQLLTQASTIISTLQSQCPGIDGGNGKPWGINASGNACNIFGNTFNAINSMINSAKKAAAQSRRTDPESPNQPNAFTNADFNKNLNQVSSVINNTISYLKGDNLATIYNTIQKTPGSKGFQSLVSRSSHSYSLNETQYSEFQTTTKEFGHNPFRSVGLINSQSNNGAMNGVGVQLGYKQFFGKNKFFGIRYYAFFDYNHAYIKSNFFNSASNVFTYGAGSDLLLNFINGGSNQNRKISFGIFGGIALAGTTWLNSQFVNLKTTTSIYSAKINNTNFQFLFNTGLRLQGIHHGVELGVKIPTINTNYYSFMGAKLAYRRLYSVYFNYVLAY</sequence>